<comment type="caution">
    <text evidence="2">The sequence shown here is derived from an EMBL/GenBank/DDBJ whole genome shotgun (WGS) entry which is preliminary data.</text>
</comment>
<dbReference type="AlphaFoldDB" id="A0A0F9F238"/>
<sequence length="534" mass="59577">MAITLEQRRFTSKIEADFGALFPQENISEDVRRARCFTGLVLTTKSGAPYPDLLKFVVDGSGDLGLDGIYYNKATRVLYFVQTKLRTSAKGFTEEEANKLIRGVKKLLAGDLKGANKKIVDLNPEIQLALDDINTRVQLLIACSSDASLGDSVKDILKEFCEEVNDFDEVFSYKYLGLKEVYSPARLFNRNASVTATIVFDDFCRIKKPQDCLLGIVSGEQIAKIVETHGDRIFDQNVRLTLQSSEVNEGILDTSKKRPESFFYFNNGLTAICSNFKAPPNAAESKSFEASELSIVNGAQTAGMLARAKFEKADLSKLKIPFRLISLAEAPAGFDESVTRANNSQNSLSSLDFVSLDPRQELIRNELVSRGYNYNVKRGGLRNQNLETIEVRDAAVALACKRSVNLTAQAKRYVSGLWQDTESSAYQEIFPENISGDEVLTAWKLYNVCQKEISRHRVDFPETASVVTHGEKFIAHVAFRLDSKPGADLDKARLAKKAVKETVRSYKKRKLSNPAYDFRNVKLLNEMAAEILSK</sequence>
<dbReference type="Pfam" id="PF10592">
    <property type="entry name" value="AIPR"/>
    <property type="match status" value="1"/>
</dbReference>
<feature type="domain" description="Abortive phage infection protein C-terminal" evidence="1">
    <location>
        <begin position="234"/>
        <end position="459"/>
    </location>
</feature>
<proteinExistence type="predicted"/>
<protein>
    <recommendedName>
        <fullName evidence="1">Abortive phage infection protein C-terminal domain-containing protein</fullName>
    </recommendedName>
</protein>
<dbReference type="EMBL" id="LAZR01022863">
    <property type="protein sequence ID" value="KKL80403.1"/>
    <property type="molecule type" value="Genomic_DNA"/>
</dbReference>
<accession>A0A0F9F238</accession>
<dbReference type="InterPro" id="IPR018891">
    <property type="entry name" value="AIPR_C"/>
</dbReference>
<name>A0A0F9F238_9ZZZZ</name>
<gene>
    <name evidence="2" type="ORF">LCGC14_2005110</name>
</gene>
<evidence type="ECO:0000259" key="1">
    <source>
        <dbReference type="Pfam" id="PF10592"/>
    </source>
</evidence>
<evidence type="ECO:0000313" key="2">
    <source>
        <dbReference type="EMBL" id="KKL80403.1"/>
    </source>
</evidence>
<reference evidence="2" key="1">
    <citation type="journal article" date="2015" name="Nature">
        <title>Complex archaea that bridge the gap between prokaryotes and eukaryotes.</title>
        <authorList>
            <person name="Spang A."/>
            <person name="Saw J.H."/>
            <person name="Jorgensen S.L."/>
            <person name="Zaremba-Niedzwiedzka K."/>
            <person name="Martijn J."/>
            <person name="Lind A.E."/>
            <person name="van Eijk R."/>
            <person name="Schleper C."/>
            <person name="Guy L."/>
            <person name="Ettema T.J."/>
        </authorList>
    </citation>
    <scope>NUCLEOTIDE SEQUENCE</scope>
</reference>
<organism evidence="2">
    <name type="scientific">marine sediment metagenome</name>
    <dbReference type="NCBI Taxonomy" id="412755"/>
    <lineage>
        <taxon>unclassified sequences</taxon>
        <taxon>metagenomes</taxon>
        <taxon>ecological metagenomes</taxon>
    </lineage>
</organism>